<gene>
    <name evidence="1" type="ORF">IBHPHPPA_00009</name>
</gene>
<evidence type="ECO:0000313" key="1">
    <source>
        <dbReference type="EMBL" id="WLW41009.1"/>
    </source>
</evidence>
<proteinExistence type="predicted"/>
<evidence type="ECO:0000313" key="2">
    <source>
        <dbReference type="Proteomes" id="UP001234853"/>
    </source>
</evidence>
<name>A0AA50F3I2_9CAUD</name>
<accession>A0AA50F3I2</accession>
<protein>
    <submittedName>
        <fullName evidence="1">Uncharacterized protein</fullName>
    </submittedName>
</protein>
<dbReference type="Proteomes" id="UP001234853">
    <property type="component" value="Segment"/>
</dbReference>
<dbReference type="EMBL" id="OR067835">
    <property type="protein sequence ID" value="WLW41009.1"/>
    <property type="molecule type" value="Genomic_DNA"/>
</dbReference>
<organism evidence="1 2">
    <name type="scientific">Salmonella phage KKP 3828</name>
    <dbReference type="NCBI Taxonomy" id="3041358"/>
    <lineage>
        <taxon>Viruses</taxon>
        <taxon>Duplodnaviria</taxon>
        <taxon>Heunggongvirae</taxon>
        <taxon>Uroviricota</taxon>
        <taxon>Caudoviricetes</taxon>
        <taxon>Autographivirales</taxon>
        <taxon>Autoscriptoviridae</taxon>
        <taxon>Slopekvirinae</taxon>
        <taxon>Koutsourovirus</taxon>
        <taxon>Koutsourovirus KKP3828</taxon>
    </lineage>
</organism>
<sequence length="76" mass="8689">MYKRIPRDKAYKLSVRASLESSKSGGTMRFGQCLWSLIDQDYPDVAAQHCGSERDFYYAISATEVADIFFAYYVEA</sequence>
<keyword evidence="2" id="KW-1185">Reference proteome</keyword>
<reference evidence="1" key="1">
    <citation type="submission" date="2023-05" db="EMBL/GenBank/DDBJ databases">
        <title>Genome analysis of newly isolated bacteriophages.</title>
        <authorList>
            <person name="Wojcicki M."/>
            <person name="Swider O."/>
            <person name="Srednicka P."/>
            <person name="Shymialevich D."/>
        </authorList>
    </citation>
    <scope>NUCLEOTIDE SEQUENCE</scope>
</reference>